<evidence type="ECO:0000313" key="2">
    <source>
        <dbReference type="Proteomes" id="UP000054653"/>
    </source>
</evidence>
<dbReference type="Proteomes" id="UP000054653">
    <property type="component" value="Unassembled WGS sequence"/>
</dbReference>
<name>A0A0V1CG60_TRIBR</name>
<gene>
    <name evidence="1" type="ORF">T03_10696</name>
</gene>
<dbReference type="EMBL" id="JYDI01000212">
    <property type="protein sequence ID" value="KRY48287.1"/>
    <property type="molecule type" value="Genomic_DNA"/>
</dbReference>
<dbReference type="AlphaFoldDB" id="A0A0V1CG60"/>
<accession>A0A0V1CG60</accession>
<keyword evidence="2" id="KW-1185">Reference proteome</keyword>
<protein>
    <submittedName>
        <fullName evidence="1">Uncharacterized protein</fullName>
    </submittedName>
</protein>
<evidence type="ECO:0000313" key="1">
    <source>
        <dbReference type="EMBL" id="KRY48287.1"/>
    </source>
</evidence>
<comment type="caution">
    <text evidence="1">The sequence shown here is derived from an EMBL/GenBank/DDBJ whole genome shotgun (WGS) entry which is preliminary data.</text>
</comment>
<proteinExistence type="predicted"/>
<organism evidence="1 2">
    <name type="scientific">Trichinella britovi</name>
    <name type="common">Parasitic roundworm</name>
    <dbReference type="NCBI Taxonomy" id="45882"/>
    <lineage>
        <taxon>Eukaryota</taxon>
        <taxon>Metazoa</taxon>
        <taxon>Ecdysozoa</taxon>
        <taxon>Nematoda</taxon>
        <taxon>Enoplea</taxon>
        <taxon>Dorylaimia</taxon>
        <taxon>Trichinellida</taxon>
        <taxon>Trichinellidae</taxon>
        <taxon>Trichinella</taxon>
    </lineage>
</organism>
<reference evidence="1 2" key="1">
    <citation type="submission" date="2015-01" db="EMBL/GenBank/DDBJ databases">
        <title>Evolution of Trichinella species and genotypes.</title>
        <authorList>
            <person name="Korhonen P.K."/>
            <person name="Edoardo P."/>
            <person name="Giuseppe L.R."/>
            <person name="Gasser R.B."/>
        </authorList>
    </citation>
    <scope>NUCLEOTIDE SEQUENCE [LARGE SCALE GENOMIC DNA]</scope>
    <source>
        <strain evidence="1">ISS120</strain>
    </source>
</reference>
<sequence length="78" mass="9058">MLVARCTLSSYSGLLLRRLQSTPGNISSHITLRFEICQLLKKIAFGFFFTSKIYLKILNRQEIFYSLKLEPFLSILLI</sequence>